<organism evidence="2 3">
    <name type="scientific">Mesobacillus zeae</name>
    <dbReference type="NCBI Taxonomy" id="1917180"/>
    <lineage>
        <taxon>Bacteria</taxon>
        <taxon>Bacillati</taxon>
        <taxon>Bacillota</taxon>
        <taxon>Bacilli</taxon>
        <taxon>Bacillales</taxon>
        <taxon>Bacillaceae</taxon>
        <taxon>Mesobacillus</taxon>
    </lineage>
</organism>
<keyword evidence="3" id="KW-1185">Reference proteome</keyword>
<comment type="caution">
    <text evidence="2">The sequence shown here is derived from an EMBL/GenBank/DDBJ whole genome shotgun (WGS) entry which is preliminary data.</text>
</comment>
<feature type="domain" description="Siphovirus-type tail component RIFT-related" evidence="1">
    <location>
        <begin position="25"/>
        <end position="124"/>
    </location>
</feature>
<dbReference type="Pfam" id="PF05709">
    <property type="entry name" value="Sipho_tail"/>
    <property type="match status" value="1"/>
</dbReference>
<dbReference type="RefSeq" id="WP_119112530.1">
    <property type="nucleotide sequence ID" value="NZ_CBCSEO010000002.1"/>
</dbReference>
<dbReference type="AlphaFoldDB" id="A0A398B7A7"/>
<sequence>MITLDEYAPSHFGLLFLKDHYHPMTPEMREKAMTIPGMDGQWDFGSEWGSRQFKLPFAMIEYDRYELQRKLRALVAFLLDPYGKPRTIKLTFDYEPDKFYEVKLDGKIDIKRMMDTGQFDLSFVAHKPYAKFLVSADEIAVDSDIPVMSDFTIGAEYEFTTNGEQTITVINDGSIAVRPTMFISSLHSAVTVSANGKAFTLNESANIVEVNGEFYTVKVNGVNSLSLMTGDFIELLPGENNVTITGTSVNISFKFYSQYI</sequence>
<accession>A0A398B7A7</accession>
<dbReference type="NCBIfam" id="TIGR01633">
    <property type="entry name" value="phi3626_gp14_N"/>
    <property type="match status" value="1"/>
</dbReference>
<dbReference type="InterPro" id="IPR008841">
    <property type="entry name" value="Siphovirus-type_tail_N"/>
</dbReference>
<protein>
    <submittedName>
        <fullName evidence="2">Phage tail family protein</fullName>
    </submittedName>
</protein>
<dbReference type="EMBL" id="QWVT01000015">
    <property type="protein sequence ID" value="RID85677.1"/>
    <property type="molecule type" value="Genomic_DNA"/>
</dbReference>
<evidence type="ECO:0000313" key="3">
    <source>
        <dbReference type="Proteomes" id="UP000265816"/>
    </source>
</evidence>
<gene>
    <name evidence="2" type="ORF">D1970_08975</name>
</gene>
<dbReference type="OrthoDB" id="3078561at2"/>
<dbReference type="Proteomes" id="UP000265816">
    <property type="component" value="Unassembled WGS sequence"/>
</dbReference>
<dbReference type="Gene3D" id="2.40.30.200">
    <property type="match status" value="1"/>
</dbReference>
<name>A0A398B7A7_9BACI</name>
<evidence type="ECO:0000259" key="1">
    <source>
        <dbReference type="Pfam" id="PF05709"/>
    </source>
</evidence>
<proteinExistence type="predicted"/>
<dbReference type="InterPro" id="IPR006520">
    <property type="entry name" value="Dit_BPSPP_N"/>
</dbReference>
<reference evidence="2 3" key="1">
    <citation type="submission" date="2018-08" db="EMBL/GenBank/DDBJ databases">
        <title>Bacillus jemisoniae sp. nov., Bacillus chryseoplanitiae sp. nov., Bacillus resnikiae sp. nov., and Bacillus frankliniae sp. nov., isolated from Viking spacecraft and associated surfaces.</title>
        <authorList>
            <person name="Seuylemezian A."/>
            <person name="Vaishampayan P."/>
        </authorList>
    </citation>
    <scope>NUCLEOTIDE SEQUENCE [LARGE SCALE GENOMIC DNA]</scope>
    <source>
        <strain evidence="2 3">JJ-247</strain>
    </source>
</reference>
<evidence type="ECO:0000313" key="2">
    <source>
        <dbReference type="EMBL" id="RID85677.1"/>
    </source>
</evidence>